<dbReference type="AlphaFoldDB" id="B0D188"/>
<name>B0D188_LACBS</name>
<keyword evidence="3" id="KW-1185">Reference proteome</keyword>
<dbReference type="EMBL" id="DS547095">
    <property type="protein sequence ID" value="EDR11590.1"/>
    <property type="molecule type" value="Genomic_DNA"/>
</dbReference>
<proteinExistence type="predicted"/>
<organism evidence="3">
    <name type="scientific">Laccaria bicolor (strain S238N-H82 / ATCC MYA-4686)</name>
    <name type="common">Bicoloured deceiver</name>
    <name type="synonym">Laccaria laccata var. bicolor</name>
    <dbReference type="NCBI Taxonomy" id="486041"/>
    <lineage>
        <taxon>Eukaryota</taxon>
        <taxon>Fungi</taxon>
        <taxon>Dikarya</taxon>
        <taxon>Basidiomycota</taxon>
        <taxon>Agaricomycotina</taxon>
        <taxon>Agaricomycetes</taxon>
        <taxon>Agaricomycetidae</taxon>
        <taxon>Agaricales</taxon>
        <taxon>Agaricineae</taxon>
        <taxon>Hydnangiaceae</taxon>
        <taxon>Laccaria</taxon>
    </lineage>
</organism>
<evidence type="ECO:0000313" key="2">
    <source>
        <dbReference type="EMBL" id="EDR11590.1"/>
    </source>
</evidence>
<feature type="region of interest" description="Disordered" evidence="1">
    <location>
        <begin position="132"/>
        <end position="188"/>
    </location>
</feature>
<dbReference type="RefSeq" id="XP_001877487.1">
    <property type="nucleotide sequence ID" value="XM_001877452.1"/>
</dbReference>
<dbReference type="OrthoDB" id="2355984at2759"/>
<protein>
    <submittedName>
        <fullName evidence="2">Predicted protein</fullName>
    </submittedName>
</protein>
<dbReference type="Proteomes" id="UP000001194">
    <property type="component" value="Unassembled WGS sequence"/>
</dbReference>
<dbReference type="InParanoid" id="B0D188"/>
<dbReference type="HOGENOM" id="CLU_1156560_0_0_1"/>
<dbReference type="GeneID" id="6073554"/>
<evidence type="ECO:0000313" key="3">
    <source>
        <dbReference type="Proteomes" id="UP000001194"/>
    </source>
</evidence>
<evidence type="ECO:0000256" key="1">
    <source>
        <dbReference type="SAM" id="MobiDB-lite"/>
    </source>
</evidence>
<accession>B0D188</accession>
<reference evidence="2 3" key="1">
    <citation type="journal article" date="2008" name="Nature">
        <title>The genome of Laccaria bicolor provides insights into mycorrhizal symbiosis.</title>
        <authorList>
            <person name="Martin F."/>
            <person name="Aerts A."/>
            <person name="Ahren D."/>
            <person name="Brun A."/>
            <person name="Danchin E.G.J."/>
            <person name="Duchaussoy F."/>
            <person name="Gibon J."/>
            <person name="Kohler A."/>
            <person name="Lindquist E."/>
            <person name="Pereda V."/>
            <person name="Salamov A."/>
            <person name="Shapiro H.J."/>
            <person name="Wuyts J."/>
            <person name="Blaudez D."/>
            <person name="Buee M."/>
            <person name="Brokstein P."/>
            <person name="Canbaeck B."/>
            <person name="Cohen D."/>
            <person name="Courty P.E."/>
            <person name="Coutinho P.M."/>
            <person name="Delaruelle C."/>
            <person name="Detter J.C."/>
            <person name="Deveau A."/>
            <person name="DiFazio S."/>
            <person name="Duplessis S."/>
            <person name="Fraissinet-Tachet L."/>
            <person name="Lucic E."/>
            <person name="Frey-Klett P."/>
            <person name="Fourrey C."/>
            <person name="Feussner I."/>
            <person name="Gay G."/>
            <person name="Grimwood J."/>
            <person name="Hoegger P.J."/>
            <person name="Jain P."/>
            <person name="Kilaru S."/>
            <person name="Labbe J."/>
            <person name="Lin Y.C."/>
            <person name="Legue V."/>
            <person name="Le Tacon F."/>
            <person name="Marmeisse R."/>
            <person name="Melayah D."/>
            <person name="Montanini B."/>
            <person name="Muratet M."/>
            <person name="Nehls U."/>
            <person name="Niculita-Hirzel H."/>
            <person name="Oudot-Le Secq M.P."/>
            <person name="Peter M."/>
            <person name="Quesneville H."/>
            <person name="Rajashekar B."/>
            <person name="Reich M."/>
            <person name="Rouhier N."/>
            <person name="Schmutz J."/>
            <person name="Yin T."/>
            <person name="Chalot M."/>
            <person name="Henrissat B."/>
            <person name="Kuees U."/>
            <person name="Lucas S."/>
            <person name="Van de Peer Y."/>
            <person name="Podila G.K."/>
            <person name="Polle A."/>
            <person name="Pukkila P.J."/>
            <person name="Richardson P.M."/>
            <person name="Rouze P."/>
            <person name="Sanders I.R."/>
            <person name="Stajich J.E."/>
            <person name="Tunlid A."/>
            <person name="Tuskan G."/>
            <person name="Grigoriev I.V."/>
        </authorList>
    </citation>
    <scope>NUCLEOTIDE SEQUENCE [LARGE SCALE GENOMIC DNA]</scope>
    <source>
        <strain evidence="3">S238N-H82 / ATCC MYA-4686</strain>
    </source>
</reference>
<dbReference type="STRING" id="486041.B0D188"/>
<dbReference type="KEGG" id="lbc:LACBIDRAFT_324256"/>
<sequence length="240" mass="26641">MPALFIPEQHNMYSLLELFAGHSRNVTPFLTFLDPQAVTITTSNDQASPEHPPQEDSTQSPALLPVEAVEECEKCVEEYRAGSVDKVLVFLHLQTIIGRYATNDQAGPTVQALKSYLTMLDNHDHLQEGAVERGRLPAEPNPIGRQAKTIEGKPSNLLQVEHSPQVENEDTSKHPRSPGPDVGPESISSKRCIDLSRFPWIIQEEVDPAPLSLKLRQTQTCLENFTRDPKFAKSSLLNSA</sequence>
<gene>
    <name evidence="2" type="ORF">LACBIDRAFT_324256</name>
</gene>